<protein>
    <recommendedName>
        <fullName evidence="4">Alpha/beta-hydrolase</fullName>
    </recommendedName>
</protein>
<dbReference type="Proteomes" id="UP000799118">
    <property type="component" value="Unassembled WGS sequence"/>
</dbReference>
<proteinExistence type="predicted"/>
<dbReference type="EMBL" id="ML769642">
    <property type="protein sequence ID" value="KAE9390896.1"/>
    <property type="molecule type" value="Genomic_DNA"/>
</dbReference>
<evidence type="ECO:0000313" key="3">
    <source>
        <dbReference type="Proteomes" id="UP000799118"/>
    </source>
</evidence>
<reference evidence="2" key="1">
    <citation type="journal article" date="2019" name="Environ. Microbiol.">
        <title>Fungal ecological strategies reflected in gene transcription - a case study of two litter decomposers.</title>
        <authorList>
            <person name="Barbi F."/>
            <person name="Kohler A."/>
            <person name="Barry K."/>
            <person name="Baskaran P."/>
            <person name="Daum C."/>
            <person name="Fauchery L."/>
            <person name="Ihrmark K."/>
            <person name="Kuo A."/>
            <person name="LaButti K."/>
            <person name="Lipzen A."/>
            <person name="Morin E."/>
            <person name="Grigoriev I.V."/>
            <person name="Henrissat B."/>
            <person name="Lindahl B."/>
            <person name="Martin F."/>
        </authorList>
    </citation>
    <scope>NUCLEOTIDE SEQUENCE</scope>
    <source>
        <strain evidence="2">JB14</strain>
    </source>
</reference>
<keyword evidence="1" id="KW-0732">Signal</keyword>
<feature type="chain" id="PRO_5025537349" description="Alpha/beta-hydrolase" evidence="1">
    <location>
        <begin position="23"/>
        <end position="363"/>
    </location>
</feature>
<accession>A0A6A4GZH1</accession>
<dbReference type="AlphaFoldDB" id="A0A6A4GZH1"/>
<dbReference type="Gene3D" id="3.40.50.1820">
    <property type="entry name" value="alpha/beta hydrolase"/>
    <property type="match status" value="1"/>
</dbReference>
<gene>
    <name evidence="2" type="ORF">BT96DRAFT_1063048</name>
</gene>
<name>A0A6A4GZH1_9AGAR</name>
<evidence type="ECO:0000313" key="2">
    <source>
        <dbReference type="EMBL" id="KAE9390896.1"/>
    </source>
</evidence>
<keyword evidence="3" id="KW-1185">Reference proteome</keyword>
<dbReference type="OrthoDB" id="1743579at2759"/>
<feature type="signal peptide" evidence="1">
    <location>
        <begin position="1"/>
        <end position="22"/>
    </location>
</feature>
<evidence type="ECO:0000256" key="1">
    <source>
        <dbReference type="SAM" id="SignalP"/>
    </source>
</evidence>
<organism evidence="2 3">
    <name type="scientific">Gymnopus androsaceus JB14</name>
    <dbReference type="NCBI Taxonomy" id="1447944"/>
    <lineage>
        <taxon>Eukaryota</taxon>
        <taxon>Fungi</taxon>
        <taxon>Dikarya</taxon>
        <taxon>Basidiomycota</taxon>
        <taxon>Agaricomycotina</taxon>
        <taxon>Agaricomycetes</taxon>
        <taxon>Agaricomycetidae</taxon>
        <taxon>Agaricales</taxon>
        <taxon>Marasmiineae</taxon>
        <taxon>Omphalotaceae</taxon>
        <taxon>Gymnopus</taxon>
    </lineage>
</organism>
<evidence type="ECO:0008006" key="4">
    <source>
        <dbReference type="Google" id="ProtNLM"/>
    </source>
</evidence>
<dbReference type="SUPFAM" id="SSF53474">
    <property type="entry name" value="alpha/beta-Hydrolases"/>
    <property type="match status" value="1"/>
</dbReference>
<dbReference type="InterPro" id="IPR029058">
    <property type="entry name" value="AB_hydrolase_fold"/>
</dbReference>
<sequence>MRSSFILTSFSALALSFVSVSAQTTSYTCSEFFVPVNVSAATIQLNVAAPQNQSELTSILTQLAWVDSTYVQDVTGSNTTLEANYKIWSQLCVPNDFPENGIVEFAIHARVVFSSFTFYYEGSIFSFVIQGEGNSDKPDGIQDVQIGTEVAVAAALIDNLPSLLQYGKIVGVAHAHGSVVMIALIAEKGNIFDATVLTSIAEATVGLSAGLTALDIQIASEAAPELWSDIADTSYTVSAGPTNDQITYYFYPFFDDDVLVEVQQTRGLLALGILLTLPTNSVAQDYTHPLSVFTGEHDFFMCGGDCDQPQGNFDSFPAAVQGLFPSASSFDVNIVENTGHFMFMHYSAPDTISSIQTWIGQAV</sequence>